<dbReference type="InterPro" id="IPR022644">
    <property type="entry name" value="De-COase2_N"/>
</dbReference>
<comment type="similarity">
    <text evidence="2">Belongs to the Orn/Lys/Arg decarboxylase class-II family.</text>
</comment>
<keyword evidence="4" id="KW-0456">Lyase</keyword>
<keyword evidence="5" id="KW-0812">Transmembrane</keyword>
<keyword evidence="8" id="KW-1185">Reference proteome</keyword>
<dbReference type="VEuPathDB" id="VectorBase:HLOH_052804"/>
<dbReference type="GO" id="GO:0033387">
    <property type="term" value="P:putrescine biosynthetic process from arginine, via ornithine"/>
    <property type="evidence" value="ECO:0007669"/>
    <property type="project" value="TreeGrafter"/>
</dbReference>
<keyword evidence="3" id="KW-0663">Pyridoxal phosphate</keyword>
<dbReference type="OrthoDB" id="5034579at2759"/>
<evidence type="ECO:0000256" key="4">
    <source>
        <dbReference type="ARBA" id="ARBA00023239"/>
    </source>
</evidence>
<reference evidence="7 8" key="1">
    <citation type="journal article" date="2020" name="Cell">
        <title>Large-Scale Comparative Analyses of Tick Genomes Elucidate Their Genetic Diversity and Vector Capacities.</title>
        <authorList>
            <consortium name="Tick Genome and Microbiome Consortium (TIGMIC)"/>
            <person name="Jia N."/>
            <person name="Wang J."/>
            <person name="Shi W."/>
            <person name="Du L."/>
            <person name="Sun Y."/>
            <person name="Zhan W."/>
            <person name="Jiang J.F."/>
            <person name="Wang Q."/>
            <person name="Zhang B."/>
            <person name="Ji P."/>
            <person name="Bell-Sakyi L."/>
            <person name="Cui X.M."/>
            <person name="Yuan T.T."/>
            <person name="Jiang B.G."/>
            <person name="Yang W.F."/>
            <person name="Lam T.T."/>
            <person name="Chang Q.C."/>
            <person name="Ding S.J."/>
            <person name="Wang X.J."/>
            <person name="Zhu J.G."/>
            <person name="Ruan X.D."/>
            <person name="Zhao L."/>
            <person name="Wei J.T."/>
            <person name="Ye R.Z."/>
            <person name="Que T.C."/>
            <person name="Du C.H."/>
            <person name="Zhou Y.H."/>
            <person name="Cheng J.X."/>
            <person name="Dai P.F."/>
            <person name="Guo W.B."/>
            <person name="Han X.H."/>
            <person name="Huang E.J."/>
            <person name="Li L.F."/>
            <person name="Wei W."/>
            <person name="Gao Y.C."/>
            <person name="Liu J.Z."/>
            <person name="Shao H.Z."/>
            <person name="Wang X."/>
            <person name="Wang C.C."/>
            <person name="Yang T.C."/>
            <person name="Huo Q.B."/>
            <person name="Li W."/>
            <person name="Chen H.Y."/>
            <person name="Chen S.E."/>
            <person name="Zhou L.G."/>
            <person name="Ni X.B."/>
            <person name="Tian J.H."/>
            <person name="Sheng Y."/>
            <person name="Liu T."/>
            <person name="Pan Y.S."/>
            <person name="Xia L.Y."/>
            <person name="Li J."/>
            <person name="Zhao F."/>
            <person name="Cao W.C."/>
        </authorList>
    </citation>
    <scope>NUCLEOTIDE SEQUENCE [LARGE SCALE GENOMIC DNA]</scope>
    <source>
        <strain evidence="7">HaeL-2018</strain>
    </source>
</reference>
<evidence type="ECO:0000256" key="3">
    <source>
        <dbReference type="ARBA" id="ARBA00022898"/>
    </source>
</evidence>
<dbReference type="GO" id="GO:0005737">
    <property type="term" value="C:cytoplasm"/>
    <property type="evidence" value="ECO:0007669"/>
    <property type="project" value="TreeGrafter"/>
</dbReference>
<dbReference type="AlphaFoldDB" id="A0A9J6FXD3"/>
<comment type="cofactor">
    <cofactor evidence="1">
        <name>pyridoxal 5'-phosphate</name>
        <dbReference type="ChEBI" id="CHEBI:597326"/>
    </cofactor>
</comment>
<evidence type="ECO:0000313" key="7">
    <source>
        <dbReference type="EMBL" id="KAH9367435.1"/>
    </source>
</evidence>
<keyword evidence="5" id="KW-0472">Membrane</keyword>
<dbReference type="SUPFAM" id="SSF51419">
    <property type="entry name" value="PLP-binding barrel"/>
    <property type="match status" value="1"/>
</dbReference>
<dbReference type="GO" id="GO:0004586">
    <property type="term" value="F:ornithine decarboxylase activity"/>
    <property type="evidence" value="ECO:0007669"/>
    <property type="project" value="TreeGrafter"/>
</dbReference>
<dbReference type="InterPro" id="IPR002433">
    <property type="entry name" value="Orn_de-COase"/>
</dbReference>
<dbReference type="PANTHER" id="PTHR11482">
    <property type="entry name" value="ARGININE/DIAMINOPIMELATE/ORNITHINE DECARBOXYLASE"/>
    <property type="match status" value="1"/>
</dbReference>
<organism evidence="7 8">
    <name type="scientific">Haemaphysalis longicornis</name>
    <name type="common">Bush tick</name>
    <dbReference type="NCBI Taxonomy" id="44386"/>
    <lineage>
        <taxon>Eukaryota</taxon>
        <taxon>Metazoa</taxon>
        <taxon>Ecdysozoa</taxon>
        <taxon>Arthropoda</taxon>
        <taxon>Chelicerata</taxon>
        <taxon>Arachnida</taxon>
        <taxon>Acari</taxon>
        <taxon>Parasitiformes</taxon>
        <taxon>Ixodida</taxon>
        <taxon>Ixodoidea</taxon>
        <taxon>Ixodidae</taxon>
        <taxon>Haemaphysalinae</taxon>
        <taxon>Haemaphysalis</taxon>
    </lineage>
</organism>
<sequence length="94" mass="10673">MIFMGSNVDARYKNAFSPFSTFSTVSFCFMLLFFIILQREIQAVLSTGSLSNRIIFGNPAKEVSHLDFARKVGVTLMTFDCVEELHKILDKNAR</sequence>
<proteinExistence type="inferred from homology"/>
<dbReference type="Proteomes" id="UP000821853">
    <property type="component" value="Chromosome 2"/>
</dbReference>
<dbReference type="PRINTS" id="PR01182">
    <property type="entry name" value="ORNDCRBXLASE"/>
</dbReference>
<evidence type="ECO:0000256" key="2">
    <source>
        <dbReference type="ARBA" id="ARBA00008872"/>
    </source>
</evidence>
<evidence type="ECO:0000256" key="1">
    <source>
        <dbReference type="ARBA" id="ARBA00001933"/>
    </source>
</evidence>
<gene>
    <name evidence="7" type="ORF">HPB48_012217</name>
</gene>
<evidence type="ECO:0000259" key="6">
    <source>
        <dbReference type="Pfam" id="PF02784"/>
    </source>
</evidence>
<dbReference type="Pfam" id="PF02784">
    <property type="entry name" value="Orn_Arg_deC_N"/>
    <property type="match status" value="1"/>
</dbReference>
<dbReference type="Gene3D" id="3.20.20.10">
    <property type="entry name" value="Alanine racemase"/>
    <property type="match status" value="1"/>
</dbReference>
<comment type="caution">
    <text evidence="7">The sequence shown here is derived from an EMBL/GenBank/DDBJ whole genome shotgun (WGS) entry which is preliminary data.</text>
</comment>
<evidence type="ECO:0000256" key="5">
    <source>
        <dbReference type="SAM" id="Phobius"/>
    </source>
</evidence>
<feature type="transmembrane region" description="Helical" evidence="5">
    <location>
        <begin position="15"/>
        <end position="37"/>
    </location>
</feature>
<dbReference type="PANTHER" id="PTHR11482:SF6">
    <property type="entry name" value="ORNITHINE DECARBOXYLASE 1-RELATED"/>
    <property type="match status" value="1"/>
</dbReference>
<dbReference type="InterPro" id="IPR029066">
    <property type="entry name" value="PLP-binding_barrel"/>
</dbReference>
<name>A0A9J6FXD3_HAELO</name>
<feature type="domain" description="Orn/DAP/Arg decarboxylase 2 N-terminal" evidence="6">
    <location>
        <begin position="38"/>
        <end position="91"/>
    </location>
</feature>
<accession>A0A9J6FXD3</accession>
<dbReference type="EMBL" id="JABSTR010000004">
    <property type="protein sequence ID" value="KAH9367435.1"/>
    <property type="molecule type" value="Genomic_DNA"/>
</dbReference>
<keyword evidence="5" id="KW-1133">Transmembrane helix</keyword>
<protein>
    <recommendedName>
        <fullName evidence="6">Orn/DAP/Arg decarboxylase 2 N-terminal domain-containing protein</fullName>
    </recommendedName>
</protein>
<evidence type="ECO:0000313" key="8">
    <source>
        <dbReference type="Proteomes" id="UP000821853"/>
    </source>
</evidence>